<dbReference type="PROSITE" id="PS51198">
    <property type="entry name" value="UVRD_HELICASE_ATP_BIND"/>
    <property type="match status" value="1"/>
</dbReference>
<dbReference type="Proteomes" id="UP000273119">
    <property type="component" value="Unassembled WGS sequence"/>
</dbReference>
<evidence type="ECO:0000256" key="3">
    <source>
        <dbReference type="ARBA" id="ARBA00022806"/>
    </source>
</evidence>
<dbReference type="GO" id="GO:0043138">
    <property type="term" value="F:3'-5' DNA helicase activity"/>
    <property type="evidence" value="ECO:0007669"/>
    <property type="project" value="TreeGrafter"/>
</dbReference>
<feature type="binding site" evidence="5">
    <location>
        <begin position="201"/>
        <end position="208"/>
    </location>
    <ligand>
        <name>ATP</name>
        <dbReference type="ChEBI" id="CHEBI:30616"/>
    </ligand>
</feature>
<keyword evidence="6" id="KW-0175">Coiled coil</keyword>
<feature type="domain" description="UvrD-like helicase ATP-binding" evidence="7">
    <location>
        <begin position="180"/>
        <end position="594"/>
    </location>
</feature>
<proteinExistence type="predicted"/>
<evidence type="ECO:0000313" key="8">
    <source>
        <dbReference type="EMBL" id="RKW70868.1"/>
    </source>
</evidence>
<dbReference type="PANTHER" id="PTHR11070:SF45">
    <property type="entry name" value="DNA 3'-5' HELICASE"/>
    <property type="match status" value="1"/>
</dbReference>
<evidence type="ECO:0000259" key="7">
    <source>
        <dbReference type="PROSITE" id="PS51198"/>
    </source>
</evidence>
<keyword evidence="2 5" id="KW-0378">Hydrolase</keyword>
<name>A0A496PK76_9MICC</name>
<accession>A0A496PK76</accession>
<reference evidence="8 9" key="1">
    <citation type="submission" date="2018-07" db="EMBL/GenBank/DDBJ databases">
        <title>Arthrobacter sp. nov., isolated from raw cow's milk with high bacterial count.</title>
        <authorList>
            <person name="Hahne J."/>
            <person name="Isele D."/>
            <person name="Lipski A."/>
        </authorList>
    </citation>
    <scope>NUCLEOTIDE SEQUENCE [LARGE SCALE GENOMIC DNA]</scope>
    <source>
        <strain evidence="8 9">JZ R-183</strain>
    </source>
</reference>
<keyword evidence="3 5" id="KW-0347">Helicase</keyword>
<comment type="caution">
    <text evidence="8">The sequence shown here is derived from an EMBL/GenBank/DDBJ whole genome shotgun (WGS) entry which is preliminary data.</text>
</comment>
<dbReference type="GO" id="GO:0000725">
    <property type="term" value="P:recombinational repair"/>
    <property type="evidence" value="ECO:0007669"/>
    <property type="project" value="TreeGrafter"/>
</dbReference>
<evidence type="ECO:0000256" key="1">
    <source>
        <dbReference type="ARBA" id="ARBA00022741"/>
    </source>
</evidence>
<dbReference type="GO" id="GO:0005829">
    <property type="term" value="C:cytosol"/>
    <property type="evidence" value="ECO:0007669"/>
    <property type="project" value="TreeGrafter"/>
</dbReference>
<dbReference type="PANTHER" id="PTHR11070">
    <property type="entry name" value="UVRD / RECB / PCRA DNA HELICASE FAMILY MEMBER"/>
    <property type="match status" value="1"/>
</dbReference>
<dbReference type="GO" id="GO:0003677">
    <property type="term" value="F:DNA binding"/>
    <property type="evidence" value="ECO:0007669"/>
    <property type="project" value="InterPro"/>
</dbReference>
<evidence type="ECO:0000256" key="4">
    <source>
        <dbReference type="ARBA" id="ARBA00022840"/>
    </source>
</evidence>
<dbReference type="InterPro" id="IPR014016">
    <property type="entry name" value="UvrD-like_ATP-bd"/>
</dbReference>
<dbReference type="Pfam" id="PF13538">
    <property type="entry name" value="UvrD_C_2"/>
    <property type="match status" value="1"/>
</dbReference>
<dbReference type="Gene3D" id="3.40.50.300">
    <property type="entry name" value="P-loop containing nucleotide triphosphate hydrolases"/>
    <property type="match status" value="3"/>
</dbReference>
<dbReference type="Pfam" id="PF00580">
    <property type="entry name" value="UvrD-helicase"/>
    <property type="match status" value="1"/>
</dbReference>
<keyword evidence="1 5" id="KW-0547">Nucleotide-binding</keyword>
<protein>
    <submittedName>
        <fullName evidence="8">AAA family ATPase</fullName>
    </submittedName>
</protein>
<evidence type="ECO:0000256" key="5">
    <source>
        <dbReference type="PROSITE-ProRule" id="PRU00560"/>
    </source>
</evidence>
<sequence>MADELEHEREYVHHLYGRLDALRDQKRDQLERVRSTGAIGSRQNQSERDAFATLYEDRLAQLDAVEERLAFGRLDLDQDHAQEPSRYIGRIGLTEDDQTRLLVDWRAPEAAAFYQATAFDRRGVSLRRHLTLKRRDVVSIEDDVLDPERALAEGSGQGDGALLAALNARRTGRMGDIVATIQAEQDRIIRAPLPGVLVVQGGPGTGKTAVALHRAAFLLYEQRERLRRAGVLVVGPSDAFLRYIDRVLPSLGETGVVMSSLGRLWPGLDAAPEQERHTARVKGSLRMAEAIKAAVAQRQRVPAGPRTVVVEGTKLVLTPQQVRRARDRARQTHKPYNEARETFVKILVRELADQLQAALEASSGGGNDADRSYLAEDVRTSGDVRVALNLCWMPMTPQRLLEGIFSDERILQAVTKGWSEKDRAALRREPGHAWTESDVPLLDEAADLLGQLDPTAGRAAAELEAQRKRDLENAEQAVRNVHAQLSEEGIEGFIDAESLAGYNEVGIGRATAAEAAAEDRTWTYGHVVVDEAQELSPMQWRLLMRRCPIKSFTVVGDMAQADAPAASSSWAQALEPFVEDRFTLAELTVNYRTPRQVVELAERVASDAGLRFSRGQAVRDAELETALMTVPDAAGLGSAVMDQVALSLAQVPGGLCAVVTAAQDVDALRAAAQERFAGRVGEGAGDAASGRDVLVLSATEAKGLEFDAVVVADPGAVVRESDGVVGNLYVALTRTTQRLAVVSVGQDAPAALLQSAQSALSVAD</sequence>
<evidence type="ECO:0000256" key="2">
    <source>
        <dbReference type="ARBA" id="ARBA00022801"/>
    </source>
</evidence>
<dbReference type="GO" id="GO:0005524">
    <property type="term" value="F:ATP binding"/>
    <property type="evidence" value="ECO:0007669"/>
    <property type="project" value="UniProtKB-UniRule"/>
</dbReference>
<evidence type="ECO:0000256" key="6">
    <source>
        <dbReference type="SAM" id="Coils"/>
    </source>
</evidence>
<dbReference type="InterPro" id="IPR000212">
    <property type="entry name" value="DNA_helicase_UvrD/REP"/>
</dbReference>
<dbReference type="SMART" id="SM00382">
    <property type="entry name" value="AAA"/>
    <property type="match status" value="1"/>
</dbReference>
<organism evidence="8 9">
    <name type="scientific">Galactobacter caseinivorans</name>
    <dbReference type="NCBI Taxonomy" id="2676123"/>
    <lineage>
        <taxon>Bacteria</taxon>
        <taxon>Bacillati</taxon>
        <taxon>Actinomycetota</taxon>
        <taxon>Actinomycetes</taxon>
        <taxon>Micrococcales</taxon>
        <taxon>Micrococcaceae</taxon>
        <taxon>Galactobacter</taxon>
    </lineage>
</organism>
<dbReference type="EMBL" id="QQXL01000003">
    <property type="protein sequence ID" value="RKW70868.1"/>
    <property type="molecule type" value="Genomic_DNA"/>
</dbReference>
<keyword evidence="4 5" id="KW-0067">ATP-binding</keyword>
<gene>
    <name evidence="8" type="ORF">DWQ67_07220</name>
</gene>
<dbReference type="InterPro" id="IPR027417">
    <property type="entry name" value="P-loop_NTPase"/>
</dbReference>
<dbReference type="InterPro" id="IPR027785">
    <property type="entry name" value="UvrD-like_helicase_C"/>
</dbReference>
<dbReference type="InterPro" id="IPR003593">
    <property type="entry name" value="AAA+_ATPase"/>
</dbReference>
<dbReference type="GO" id="GO:0016787">
    <property type="term" value="F:hydrolase activity"/>
    <property type="evidence" value="ECO:0007669"/>
    <property type="project" value="UniProtKB-UniRule"/>
</dbReference>
<keyword evidence="9" id="KW-1185">Reference proteome</keyword>
<dbReference type="RefSeq" id="WP_121484894.1">
    <property type="nucleotide sequence ID" value="NZ_QQXL01000003.1"/>
</dbReference>
<dbReference type="AlphaFoldDB" id="A0A496PK76"/>
<feature type="coiled-coil region" evidence="6">
    <location>
        <begin position="460"/>
        <end position="488"/>
    </location>
</feature>
<evidence type="ECO:0000313" key="9">
    <source>
        <dbReference type="Proteomes" id="UP000273119"/>
    </source>
</evidence>
<dbReference type="SUPFAM" id="SSF52540">
    <property type="entry name" value="P-loop containing nucleoside triphosphate hydrolases"/>
    <property type="match status" value="1"/>
</dbReference>